<comment type="caution">
    <text evidence="2">The sequence shown here is derived from an EMBL/GenBank/DDBJ whole genome shotgun (WGS) entry which is preliminary data.</text>
</comment>
<dbReference type="Proteomes" id="UP000664382">
    <property type="component" value="Unassembled WGS sequence"/>
</dbReference>
<name>A0A939MMH5_9MICO</name>
<dbReference type="GO" id="GO:0051920">
    <property type="term" value="F:peroxiredoxin activity"/>
    <property type="evidence" value="ECO:0007669"/>
    <property type="project" value="InterPro"/>
</dbReference>
<evidence type="ECO:0000313" key="2">
    <source>
        <dbReference type="EMBL" id="MBO1901327.1"/>
    </source>
</evidence>
<keyword evidence="3" id="KW-1185">Reference proteome</keyword>
<dbReference type="Pfam" id="PF02627">
    <property type="entry name" value="CMD"/>
    <property type="match status" value="1"/>
</dbReference>
<dbReference type="PANTHER" id="PTHR34846">
    <property type="entry name" value="4-CARBOXYMUCONOLACTONE DECARBOXYLASE FAMILY PROTEIN (AFU_ORTHOLOGUE AFUA_6G11590)"/>
    <property type="match status" value="1"/>
</dbReference>
<dbReference type="AlphaFoldDB" id="A0A939MMH5"/>
<evidence type="ECO:0000259" key="1">
    <source>
        <dbReference type="Pfam" id="PF02627"/>
    </source>
</evidence>
<reference evidence="2" key="1">
    <citation type="submission" date="2021-03" db="EMBL/GenBank/DDBJ databases">
        <title>Leucobacter chromiisoli sp. nov., isolated from chromium-containing soil of chemical plant.</title>
        <authorList>
            <person name="Xu Z."/>
        </authorList>
    </citation>
    <scope>NUCLEOTIDE SEQUENCE</scope>
    <source>
        <strain evidence="2">S27</strain>
    </source>
</reference>
<dbReference type="InterPro" id="IPR029032">
    <property type="entry name" value="AhpD-like"/>
</dbReference>
<feature type="domain" description="Carboxymuconolactone decarboxylase-like" evidence="1">
    <location>
        <begin position="50"/>
        <end position="129"/>
    </location>
</feature>
<protein>
    <submittedName>
        <fullName evidence="2">Carboxymuconolactone decarboxylase family protein</fullName>
    </submittedName>
</protein>
<sequence>MTESRVPPLPMEQWSDEMWEAISVIGAKRPEAGAKTGPASNILGIYANHPDLVRGWMPFSSHLKHSALPDRVREMIIVRTTWLGGGEYEWAQHRRLAQNAGLSEAEVDALSDGDPVEWSDADRAVISAVDEMHTARNIDDDTWGRLAEQFDRRQLIDFVFTAATYDMHCLAFNTLGLQLDPGLTGFPERRAAAPVPEPPSQR</sequence>
<dbReference type="SUPFAM" id="SSF69118">
    <property type="entry name" value="AhpD-like"/>
    <property type="match status" value="1"/>
</dbReference>
<gene>
    <name evidence="2" type="ORF">J4H92_05125</name>
</gene>
<organism evidence="2 3">
    <name type="scientific">Leucobacter weissii</name>
    <dbReference type="NCBI Taxonomy" id="1983706"/>
    <lineage>
        <taxon>Bacteria</taxon>
        <taxon>Bacillati</taxon>
        <taxon>Actinomycetota</taxon>
        <taxon>Actinomycetes</taxon>
        <taxon>Micrococcales</taxon>
        <taxon>Microbacteriaceae</taxon>
        <taxon>Leucobacter</taxon>
    </lineage>
</organism>
<evidence type="ECO:0000313" key="3">
    <source>
        <dbReference type="Proteomes" id="UP000664382"/>
    </source>
</evidence>
<dbReference type="Gene3D" id="1.20.1290.10">
    <property type="entry name" value="AhpD-like"/>
    <property type="match status" value="1"/>
</dbReference>
<dbReference type="PANTHER" id="PTHR34846:SF5">
    <property type="entry name" value="CARBOXYMUCONOLACTONE DECARBOXYLASE-LIKE DOMAIN-CONTAINING PROTEIN"/>
    <property type="match status" value="1"/>
</dbReference>
<accession>A0A939MMH5</accession>
<dbReference type="EMBL" id="JAGDYM010000005">
    <property type="protein sequence ID" value="MBO1901327.1"/>
    <property type="molecule type" value="Genomic_DNA"/>
</dbReference>
<dbReference type="InterPro" id="IPR003779">
    <property type="entry name" value="CMD-like"/>
</dbReference>
<dbReference type="RefSeq" id="WP_208096810.1">
    <property type="nucleotide sequence ID" value="NZ_JAGDYM010000005.1"/>
</dbReference>
<proteinExistence type="predicted"/>